<reference evidence="2" key="1">
    <citation type="journal article" date="2015" name="Nat. Genet.">
        <title>The genome and transcriptome of the zoonotic hookworm Ancylostoma ceylanicum identify infection-specific gene families.</title>
        <authorList>
            <person name="Schwarz E.M."/>
            <person name="Hu Y."/>
            <person name="Antoshechkin I."/>
            <person name="Miller M.M."/>
            <person name="Sternberg P.W."/>
            <person name="Aroian R.V."/>
        </authorList>
    </citation>
    <scope>NUCLEOTIDE SEQUENCE</scope>
    <source>
        <strain evidence="2">HY135</strain>
    </source>
</reference>
<keyword evidence="2" id="KW-1185">Reference proteome</keyword>
<organism evidence="1 2">
    <name type="scientific">Ancylostoma ceylanicum</name>
    <dbReference type="NCBI Taxonomy" id="53326"/>
    <lineage>
        <taxon>Eukaryota</taxon>
        <taxon>Metazoa</taxon>
        <taxon>Ecdysozoa</taxon>
        <taxon>Nematoda</taxon>
        <taxon>Chromadorea</taxon>
        <taxon>Rhabditida</taxon>
        <taxon>Rhabditina</taxon>
        <taxon>Rhabditomorpha</taxon>
        <taxon>Strongyloidea</taxon>
        <taxon>Ancylostomatidae</taxon>
        <taxon>Ancylostomatinae</taxon>
        <taxon>Ancylostoma</taxon>
    </lineage>
</organism>
<evidence type="ECO:0000313" key="2">
    <source>
        <dbReference type="Proteomes" id="UP000024635"/>
    </source>
</evidence>
<protein>
    <submittedName>
        <fullName evidence="1">Uncharacterized protein</fullName>
    </submittedName>
</protein>
<evidence type="ECO:0000313" key="1">
    <source>
        <dbReference type="EMBL" id="EYC35062.1"/>
    </source>
</evidence>
<sequence length="76" mass="8627">MVYIRNLRQKGPSIHKKRISNKSFIGIENTCSPTRVNSYPKIKALPNSVARSPVIILDLRNRYVLADLSVCDELSK</sequence>
<gene>
    <name evidence="1" type="primary">Acey_s1163.g3718</name>
    <name evidence="1" type="ORF">Y032_1163g3718</name>
</gene>
<proteinExistence type="predicted"/>
<comment type="caution">
    <text evidence="1">The sequence shown here is derived from an EMBL/GenBank/DDBJ whole genome shotgun (WGS) entry which is preliminary data.</text>
</comment>
<dbReference type="AlphaFoldDB" id="A0A016W727"/>
<name>A0A016W727_9BILA</name>
<dbReference type="Proteomes" id="UP000024635">
    <property type="component" value="Unassembled WGS sequence"/>
</dbReference>
<accession>A0A016W727</accession>
<dbReference type="EMBL" id="JARK01000762">
    <property type="protein sequence ID" value="EYC35062.1"/>
    <property type="molecule type" value="Genomic_DNA"/>
</dbReference>